<dbReference type="Proteomes" id="UP001355056">
    <property type="component" value="Unassembled WGS sequence"/>
</dbReference>
<evidence type="ECO:0000313" key="3">
    <source>
        <dbReference type="Proteomes" id="UP001355056"/>
    </source>
</evidence>
<feature type="transmembrane region" description="Helical" evidence="1">
    <location>
        <begin position="12"/>
        <end position="37"/>
    </location>
</feature>
<keyword evidence="1" id="KW-1133">Transmembrane helix</keyword>
<gene>
    <name evidence="2" type="ORF">SNE34_11510</name>
</gene>
<comment type="caution">
    <text evidence="2">The sequence shown here is derived from an EMBL/GenBank/DDBJ whole genome shotgun (WGS) entry which is preliminary data.</text>
</comment>
<name>A0ABU7Z0I4_9GAMM</name>
<evidence type="ECO:0000313" key="2">
    <source>
        <dbReference type="EMBL" id="MEG3184636.1"/>
    </source>
</evidence>
<organism evidence="2 3">
    <name type="scientific">Novilysobacter erysipheiresistens</name>
    <dbReference type="NCBI Taxonomy" id="1749332"/>
    <lineage>
        <taxon>Bacteria</taxon>
        <taxon>Pseudomonadati</taxon>
        <taxon>Pseudomonadota</taxon>
        <taxon>Gammaproteobacteria</taxon>
        <taxon>Lysobacterales</taxon>
        <taxon>Lysobacteraceae</taxon>
        <taxon>Novilysobacter</taxon>
    </lineage>
</organism>
<feature type="transmembrane region" description="Helical" evidence="1">
    <location>
        <begin position="90"/>
        <end position="108"/>
    </location>
</feature>
<proteinExistence type="predicted"/>
<accession>A0ABU7Z0I4</accession>
<evidence type="ECO:0000256" key="1">
    <source>
        <dbReference type="SAM" id="Phobius"/>
    </source>
</evidence>
<dbReference type="RefSeq" id="WP_332617348.1">
    <property type="nucleotide sequence ID" value="NZ_JAXGFP010000006.1"/>
</dbReference>
<keyword evidence="1" id="KW-0812">Transmembrane</keyword>
<reference evidence="2 3" key="1">
    <citation type="journal article" date="2016" name="Int. J. Syst. Evol. Microbiol.">
        <title>Lysobacter erysipheiresistens sp. nov., an antagonist of powdery mildew, isolated from tobacco-cultivated soil.</title>
        <authorList>
            <person name="Xie B."/>
            <person name="Li T."/>
            <person name="Lin X."/>
            <person name="Wang C.J."/>
            <person name="Chen Y.J."/>
            <person name="Liu W.J."/>
            <person name="Zhao Z.W."/>
        </authorList>
    </citation>
    <scope>NUCLEOTIDE SEQUENCE [LARGE SCALE GENOMIC DNA]</scope>
    <source>
        <strain evidence="2 3">RS-LYSO-3</strain>
    </source>
</reference>
<keyword evidence="1" id="KW-0472">Membrane</keyword>
<feature type="transmembrane region" description="Helical" evidence="1">
    <location>
        <begin position="49"/>
        <end position="70"/>
    </location>
</feature>
<sequence length="200" mass="22017">MTINSILRPLPWRVVGITCVAFAMALWILPVLLIPFVKILPYLQSSSDVARYLWSGLFYLVAIAGARLSMTSSQWQSVKAVAMKNWRDQAAVALGVLMVVYAAAAFSANTFGSLVKLMPGNAYADAYTIVSIREYGSRSRAVELGLRSEGGGSSNYSITFSQRLFDYALTEFEIGDEILLSGKQGVFGIYIDRFELRADD</sequence>
<protein>
    <submittedName>
        <fullName evidence="2">Uncharacterized protein</fullName>
    </submittedName>
</protein>
<keyword evidence="3" id="KW-1185">Reference proteome</keyword>
<dbReference type="EMBL" id="JAXGFP010000006">
    <property type="protein sequence ID" value="MEG3184636.1"/>
    <property type="molecule type" value="Genomic_DNA"/>
</dbReference>